<sequence>MSTELEQQPKRERSVIYIVTVVVLVVLAVIAVVMFLSARQEVKAQDKAEQFLASLEEQGIDTSLTAEQVARVLGDDGGGVCANPNDALSRAILFDRLSNGAAGPGQRPILAEDRLLEGELLIIQTYCPDELEDFQKFVDELNTVKENGS</sequence>
<keyword evidence="1" id="KW-0812">Transmembrane</keyword>
<keyword evidence="1" id="KW-1133">Transmembrane helix</keyword>
<keyword evidence="1" id="KW-0472">Membrane</keyword>
<gene>
    <name evidence="2" type="ORF">ACFPER_04985</name>
</gene>
<protein>
    <recommendedName>
        <fullName evidence="4">DUF732 domain-containing protein</fullName>
    </recommendedName>
</protein>
<accession>A0ABV9R3Q8</accession>
<organism evidence="2 3">
    <name type="scientific">Agromyces aurantiacus</name>
    <dbReference type="NCBI Taxonomy" id="165814"/>
    <lineage>
        <taxon>Bacteria</taxon>
        <taxon>Bacillati</taxon>
        <taxon>Actinomycetota</taxon>
        <taxon>Actinomycetes</taxon>
        <taxon>Micrococcales</taxon>
        <taxon>Microbacteriaceae</taxon>
        <taxon>Agromyces</taxon>
    </lineage>
</organism>
<feature type="transmembrane region" description="Helical" evidence="1">
    <location>
        <begin position="15"/>
        <end position="37"/>
    </location>
</feature>
<dbReference type="EMBL" id="JBHSJC010000001">
    <property type="protein sequence ID" value="MFC4828134.1"/>
    <property type="molecule type" value="Genomic_DNA"/>
</dbReference>
<evidence type="ECO:0000313" key="2">
    <source>
        <dbReference type="EMBL" id="MFC4828134.1"/>
    </source>
</evidence>
<evidence type="ECO:0000256" key="1">
    <source>
        <dbReference type="SAM" id="Phobius"/>
    </source>
</evidence>
<keyword evidence="3" id="KW-1185">Reference proteome</keyword>
<reference evidence="3" key="1">
    <citation type="journal article" date="2019" name="Int. J. Syst. Evol. Microbiol.">
        <title>The Global Catalogue of Microorganisms (GCM) 10K type strain sequencing project: providing services to taxonomists for standard genome sequencing and annotation.</title>
        <authorList>
            <consortium name="The Broad Institute Genomics Platform"/>
            <consortium name="The Broad Institute Genome Sequencing Center for Infectious Disease"/>
            <person name="Wu L."/>
            <person name="Ma J."/>
        </authorList>
    </citation>
    <scope>NUCLEOTIDE SEQUENCE [LARGE SCALE GENOMIC DNA]</scope>
    <source>
        <strain evidence="3">CGMCC 1.12192</strain>
    </source>
</reference>
<dbReference type="Proteomes" id="UP001595960">
    <property type="component" value="Unassembled WGS sequence"/>
</dbReference>
<dbReference type="RefSeq" id="WP_204391078.1">
    <property type="nucleotide sequence ID" value="NZ_JAFBBW010000001.1"/>
</dbReference>
<name>A0ABV9R3Q8_9MICO</name>
<proteinExistence type="predicted"/>
<comment type="caution">
    <text evidence="2">The sequence shown here is derived from an EMBL/GenBank/DDBJ whole genome shotgun (WGS) entry which is preliminary data.</text>
</comment>
<evidence type="ECO:0008006" key="4">
    <source>
        <dbReference type="Google" id="ProtNLM"/>
    </source>
</evidence>
<evidence type="ECO:0000313" key="3">
    <source>
        <dbReference type="Proteomes" id="UP001595960"/>
    </source>
</evidence>